<dbReference type="AlphaFoldDB" id="A0AAN9PUC0"/>
<keyword evidence="1" id="KW-1133">Transmembrane helix</keyword>
<comment type="caution">
    <text evidence="2">The sequence shown here is derived from an EMBL/GenBank/DDBJ whole genome shotgun (WGS) entry which is preliminary data.</text>
</comment>
<gene>
    <name evidence="2" type="ORF">VNO77_36447</name>
</gene>
<sequence length="149" mass="16968">MALPIMHEHETLHLPVPKQDCIKEVFYSFCTGFIIYVRMTSVFAFFCVGILSYLTVSANVIKLAGFDDHIGNEIDRFLSSKGFKSDQRFSIRVRNLGWRCNSQASWFLIFCSGLRRWNARGVCVSVGKLSIAQVNLNFNMVTSRDETPS</sequence>
<dbReference type="EMBL" id="JAYMYQ010000009">
    <property type="protein sequence ID" value="KAK7312530.1"/>
    <property type="molecule type" value="Genomic_DNA"/>
</dbReference>
<dbReference type="Proteomes" id="UP001367508">
    <property type="component" value="Unassembled WGS sequence"/>
</dbReference>
<feature type="transmembrane region" description="Helical" evidence="1">
    <location>
        <begin position="33"/>
        <end position="56"/>
    </location>
</feature>
<organism evidence="2 3">
    <name type="scientific">Canavalia gladiata</name>
    <name type="common">Sword bean</name>
    <name type="synonym">Dolichos gladiatus</name>
    <dbReference type="NCBI Taxonomy" id="3824"/>
    <lineage>
        <taxon>Eukaryota</taxon>
        <taxon>Viridiplantae</taxon>
        <taxon>Streptophyta</taxon>
        <taxon>Embryophyta</taxon>
        <taxon>Tracheophyta</taxon>
        <taxon>Spermatophyta</taxon>
        <taxon>Magnoliopsida</taxon>
        <taxon>eudicotyledons</taxon>
        <taxon>Gunneridae</taxon>
        <taxon>Pentapetalae</taxon>
        <taxon>rosids</taxon>
        <taxon>fabids</taxon>
        <taxon>Fabales</taxon>
        <taxon>Fabaceae</taxon>
        <taxon>Papilionoideae</taxon>
        <taxon>50 kb inversion clade</taxon>
        <taxon>NPAAA clade</taxon>
        <taxon>indigoferoid/millettioid clade</taxon>
        <taxon>Phaseoleae</taxon>
        <taxon>Canavalia</taxon>
    </lineage>
</organism>
<reference evidence="2 3" key="1">
    <citation type="submission" date="2024-01" db="EMBL/GenBank/DDBJ databases">
        <title>The genomes of 5 underutilized Papilionoideae crops provide insights into root nodulation and disease resistanc.</title>
        <authorList>
            <person name="Jiang F."/>
        </authorList>
    </citation>
    <scope>NUCLEOTIDE SEQUENCE [LARGE SCALE GENOMIC DNA]</scope>
    <source>
        <strain evidence="2">LVBAO_FW01</strain>
        <tissue evidence="2">Leaves</tissue>
    </source>
</reference>
<evidence type="ECO:0000256" key="1">
    <source>
        <dbReference type="SAM" id="Phobius"/>
    </source>
</evidence>
<evidence type="ECO:0000313" key="2">
    <source>
        <dbReference type="EMBL" id="KAK7312530.1"/>
    </source>
</evidence>
<keyword evidence="1" id="KW-0472">Membrane</keyword>
<name>A0AAN9PUC0_CANGL</name>
<keyword evidence="3" id="KW-1185">Reference proteome</keyword>
<keyword evidence="1" id="KW-0812">Transmembrane</keyword>
<proteinExistence type="predicted"/>
<protein>
    <submittedName>
        <fullName evidence="2">Uncharacterized protein</fullName>
    </submittedName>
</protein>
<accession>A0AAN9PUC0</accession>
<evidence type="ECO:0000313" key="3">
    <source>
        <dbReference type="Proteomes" id="UP001367508"/>
    </source>
</evidence>